<protein>
    <submittedName>
        <fullName evidence="2">Uncharacterized protein</fullName>
    </submittedName>
</protein>
<proteinExistence type="predicted"/>
<dbReference type="Gramene" id="ORUFI05G15040.1">
    <property type="protein sequence ID" value="ORUFI05G15040.1"/>
    <property type="gene ID" value="ORUFI05G15040"/>
</dbReference>
<reference evidence="3" key="1">
    <citation type="submission" date="2013-06" db="EMBL/GenBank/DDBJ databases">
        <authorList>
            <person name="Zhao Q."/>
        </authorList>
    </citation>
    <scope>NUCLEOTIDE SEQUENCE</scope>
    <source>
        <strain evidence="3">cv. W1943</strain>
    </source>
</reference>
<evidence type="ECO:0000256" key="1">
    <source>
        <dbReference type="SAM" id="MobiDB-lite"/>
    </source>
</evidence>
<reference evidence="2" key="2">
    <citation type="submission" date="2015-06" db="UniProtKB">
        <authorList>
            <consortium name="EnsemblPlants"/>
        </authorList>
    </citation>
    <scope>IDENTIFICATION</scope>
</reference>
<dbReference type="EnsemblPlants" id="ORUFI05G15040.1">
    <property type="protein sequence ID" value="ORUFI05G15040.1"/>
    <property type="gene ID" value="ORUFI05G15040"/>
</dbReference>
<evidence type="ECO:0000313" key="2">
    <source>
        <dbReference type="EnsemblPlants" id="ORUFI05G15040.1"/>
    </source>
</evidence>
<dbReference type="Proteomes" id="UP000008022">
    <property type="component" value="Unassembled WGS sequence"/>
</dbReference>
<feature type="compositionally biased region" description="Low complexity" evidence="1">
    <location>
        <begin position="12"/>
        <end position="23"/>
    </location>
</feature>
<organism evidence="2 3">
    <name type="scientific">Oryza rufipogon</name>
    <name type="common">Brownbeard rice</name>
    <name type="synonym">Asian wild rice</name>
    <dbReference type="NCBI Taxonomy" id="4529"/>
    <lineage>
        <taxon>Eukaryota</taxon>
        <taxon>Viridiplantae</taxon>
        <taxon>Streptophyta</taxon>
        <taxon>Embryophyta</taxon>
        <taxon>Tracheophyta</taxon>
        <taxon>Spermatophyta</taxon>
        <taxon>Magnoliopsida</taxon>
        <taxon>Liliopsida</taxon>
        <taxon>Poales</taxon>
        <taxon>Poaceae</taxon>
        <taxon>BOP clade</taxon>
        <taxon>Oryzoideae</taxon>
        <taxon>Oryzeae</taxon>
        <taxon>Oryzinae</taxon>
        <taxon>Oryza</taxon>
    </lineage>
</organism>
<dbReference type="HOGENOM" id="CLU_2562400_0_0_1"/>
<name>A0A0E0PLK0_ORYRU</name>
<feature type="region of interest" description="Disordered" evidence="1">
    <location>
        <begin position="1"/>
        <end position="51"/>
    </location>
</feature>
<evidence type="ECO:0000313" key="3">
    <source>
        <dbReference type="Proteomes" id="UP000008022"/>
    </source>
</evidence>
<sequence length="82" mass="9195">MGGQGQCREPPVTAARAAATVAGGKAGREEESEEERRGVDNVTGYGEKRRGYGEKEKRMRLVDHMAYPCKWRKKPLEDMVNK</sequence>
<accession>A0A0E0PLK0</accession>
<dbReference type="AlphaFoldDB" id="A0A0E0PLK0"/>
<feature type="compositionally biased region" description="Basic and acidic residues" evidence="1">
    <location>
        <begin position="26"/>
        <end position="39"/>
    </location>
</feature>
<keyword evidence="3" id="KW-1185">Reference proteome</keyword>